<dbReference type="AlphaFoldDB" id="A0A1G6RZ86"/>
<accession>A0A1G6RZ86</accession>
<dbReference type="EMBL" id="FMYU01000025">
    <property type="protein sequence ID" value="SDD09714.1"/>
    <property type="molecule type" value="Genomic_DNA"/>
</dbReference>
<sequence>MTKHQQEKNKNLNLNQLGNRWLELKKQRMQNLLKIALPNEALYREIMLSLGYPNNKVNFLELALITPYAEIKKLKERQIIEKALLYRAGFTDDKEGLPEDFDFSLKMDKSVWNYKGIRPANFPEKRIKGISILLSQTIEKGIVNFFLERIKAEINNRDPKDAVKKIMNFGGIGLQRKVEMFFNIIIPFFMVYSEDDKIKNFLNFIIEKHPSLSENGLIKSFKLNYPDIKIENVKTYMGAILFQKSKRT</sequence>
<dbReference type="Proteomes" id="UP000199411">
    <property type="component" value="Unassembled WGS sequence"/>
</dbReference>
<proteinExistence type="predicted"/>
<evidence type="ECO:0000313" key="1">
    <source>
        <dbReference type="EMBL" id="SDD09714.1"/>
    </source>
</evidence>
<evidence type="ECO:0000313" key="2">
    <source>
        <dbReference type="Proteomes" id="UP000199411"/>
    </source>
</evidence>
<reference evidence="2" key="1">
    <citation type="submission" date="2016-10" db="EMBL/GenBank/DDBJ databases">
        <authorList>
            <person name="Varghese N."/>
            <person name="Submissions S."/>
        </authorList>
    </citation>
    <scope>NUCLEOTIDE SEQUENCE [LARGE SCALE GENOMIC DNA]</scope>
    <source>
        <strain evidence="2">DSM 8415</strain>
    </source>
</reference>
<dbReference type="OrthoDB" id="148404at2"/>
<gene>
    <name evidence="1" type="ORF">SAMN05660835_01880</name>
</gene>
<organism evidence="1 2">
    <name type="scientific">Desulfurella multipotens</name>
    <dbReference type="NCBI Taxonomy" id="79269"/>
    <lineage>
        <taxon>Bacteria</taxon>
        <taxon>Pseudomonadati</taxon>
        <taxon>Campylobacterota</taxon>
        <taxon>Desulfurellia</taxon>
        <taxon>Desulfurellales</taxon>
        <taxon>Desulfurellaceae</taxon>
        <taxon>Desulfurella</taxon>
    </lineage>
</organism>
<protein>
    <submittedName>
        <fullName evidence="1">Uncharacterized protein</fullName>
    </submittedName>
</protein>
<name>A0A1G6RZ86_9BACT</name>
<dbReference type="RefSeq" id="WP_092129857.1">
    <property type="nucleotide sequence ID" value="NZ_FMYU01000025.1"/>
</dbReference>
<dbReference type="Pfam" id="PF11013">
    <property type="entry name" value="DUF2851"/>
    <property type="match status" value="1"/>
</dbReference>
<dbReference type="InterPro" id="IPR021272">
    <property type="entry name" value="DUF2851"/>
</dbReference>
<keyword evidence="2" id="KW-1185">Reference proteome</keyword>